<feature type="transmembrane region" description="Helical" evidence="7">
    <location>
        <begin position="252"/>
        <end position="272"/>
    </location>
</feature>
<dbReference type="NCBIfam" id="NF033135">
    <property type="entry name" value="cmx_cmrA"/>
    <property type="match status" value="1"/>
</dbReference>
<feature type="transmembrane region" description="Helical" evidence="7">
    <location>
        <begin position="174"/>
        <end position="194"/>
    </location>
</feature>
<sequence>MSARAGQAERARKKPDLPIVVYVLGLSLFAMGSSEFLISGVLPKVADDLRVSLPSAGVLISAFAVGVLVGAPPLAVLTLRWPRRATLLASQALFVASIALGMLARDYWLVLVSRVISGLAYAGFWAVAMTTAVSLVPPDRTARALSVVVSGLSLAMVVGGPAGTVISDLGGWRAGFWAVAVATAATAVAVRLTLRQSGPLDGPPPELRAELRVMKQPRLWVAYTTTIATTAAYMVSFGYLGALLSETSGLPVAWIPAALSLFGIGAFVGLTIGGRLADRSPFRVLTAGILGMISVSVALALLADHLVAAIVLTFLLGVTGFLVNPAVIGRVYTIAASAPTLAGATNVSAFQLGIFLAPLLGGLAIGANFGLASVGWVGAALAVVSLAAALTDARLHRTPAQTDEPQAVEAKEQPIET</sequence>
<dbReference type="SUPFAM" id="SSF103473">
    <property type="entry name" value="MFS general substrate transporter"/>
    <property type="match status" value="1"/>
</dbReference>
<dbReference type="OrthoDB" id="9814237at2"/>
<feature type="transmembrane region" description="Helical" evidence="7">
    <location>
        <begin position="20"/>
        <end position="38"/>
    </location>
</feature>
<dbReference type="KEGG" id="aab:A4R43_01600"/>
<dbReference type="GO" id="GO:0005886">
    <property type="term" value="C:plasma membrane"/>
    <property type="evidence" value="ECO:0007669"/>
    <property type="project" value="UniProtKB-SubCell"/>
</dbReference>
<dbReference type="InterPro" id="IPR050189">
    <property type="entry name" value="MFS_Efflux_Transporters"/>
</dbReference>
<keyword evidence="3 7" id="KW-0812">Transmembrane</keyword>
<dbReference type="RefSeq" id="WP_113690633.1">
    <property type="nucleotide sequence ID" value="NZ_CP015163.1"/>
</dbReference>
<dbReference type="Proteomes" id="UP000250434">
    <property type="component" value="Chromosome"/>
</dbReference>
<feature type="transmembrane region" description="Helical" evidence="7">
    <location>
        <begin position="284"/>
        <end position="303"/>
    </location>
</feature>
<accession>A0A344L003</accession>
<evidence type="ECO:0000313" key="9">
    <source>
        <dbReference type="EMBL" id="AXB41377.1"/>
    </source>
</evidence>
<evidence type="ECO:0000256" key="1">
    <source>
        <dbReference type="ARBA" id="ARBA00004651"/>
    </source>
</evidence>
<keyword evidence="2" id="KW-1003">Cell membrane</keyword>
<dbReference type="Pfam" id="PF07690">
    <property type="entry name" value="MFS_1"/>
    <property type="match status" value="1"/>
</dbReference>
<proteinExistence type="predicted"/>
<feature type="transmembrane region" description="Helical" evidence="7">
    <location>
        <begin position="371"/>
        <end position="390"/>
    </location>
</feature>
<evidence type="ECO:0000256" key="5">
    <source>
        <dbReference type="ARBA" id="ARBA00023136"/>
    </source>
</evidence>
<dbReference type="InterPro" id="IPR020846">
    <property type="entry name" value="MFS_dom"/>
</dbReference>
<feature type="domain" description="Major facilitator superfamily (MFS) profile" evidence="8">
    <location>
        <begin position="20"/>
        <end position="397"/>
    </location>
</feature>
<dbReference type="PANTHER" id="PTHR43124:SF3">
    <property type="entry name" value="CHLORAMPHENICOL EFFLUX PUMP RV0191"/>
    <property type="match status" value="1"/>
</dbReference>
<feature type="transmembrane region" description="Helical" evidence="7">
    <location>
        <begin position="58"/>
        <end position="79"/>
    </location>
</feature>
<keyword evidence="10" id="KW-1185">Reference proteome</keyword>
<dbReference type="CDD" id="cd17324">
    <property type="entry name" value="MFS_NepI_like"/>
    <property type="match status" value="1"/>
</dbReference>
<feature type="transmembrane region" description="Helical" evidence="7">
    <location>
        <begin position="341"/>
        <end position="365"/>
    </location>
</feature>
<dbReference type="InterPro" id="IPR011701">
    <property type="entry name" value="MFS"/>
</dbReference>
<keyword evidence="5 7" id="KW-0472">Membrane</keyword>
<reference evidence="9 10" key="1">
    <citation type="submission" date="2016-04" db="EMBL/GenBank/DDBJ databases">
        <title>Complete genome sequence and analysis of deep-sea sediment isolate, Amycolatopsis sp. WP1.</title>
        <authorList>
            <person name="Wang H."/>
            <person name="Chen S."/>
            <person name="Wu Q."/>
        </authorList>
    </citation>
    <scope>NUCLEOTIDE SEQUENCE [LARGE SCALE GENOMIC DNA]</scope>
    <source>
        <strain evidence="9 10">WP1</strain>
    </source>
</reference>
<evidence type="ECO:0000259" key="8">
    <source>
        <dbReference type="PROSITE" id="PS50850"/>
    </source>
</evidence>
<dbReference type="EMBL" id="CP015163">
    <property type="protein sequence ID" value="AXB41377.1"/>
    <property type="molecule type" value="Genomic_DNA"/>
</dbReference>
<organism evidence="9 10">
    <name type="scientific">Amycolatopsis albispora</name>
    <dbReference type="NCBI Taxonomy" id="1804986"/>
    <lineage>
        <taxon>Bacteria</taxon>
        <taxon>Bacillati</taxon>
        <taxon>Actinomycetota</taxon>
        <taxon>Actinomycetes</taxon>
        <taxon>Pseudonocardiales</taxon>
        <taxon>Pseudonocardiaceae</taxon>
        <taxon>Amycolatopsis</taxon>
    </lineage>
</organism>
<evidence type="ECO:0000256" key="6">
    <source>
        <dbReference type="SAM" id="MobiDB-lite"/>
    </source>
</evidence>
<evidence type="ECO:0000256" key="3">
    <source>
        <dbReference type="ARBA" id="ARBA00022692"/>
    </source>
</evidence>
<feature type="transmembrane region" description="Helical" evidence="7">
    <location>
        <begin position="309"/>
        <end position="329"/>
    </location>
</feature>
<feature type="transmembrane region" description="Helical" evidence="7">
    <location>
        <begin position="220"/>
        <end position="240"/>
    </location>
</feature>
<feature type="region of interest" description="Disordered" evidence="6">
    <location>
        <begin position="398"/>
        <end position="417"/>
    </location>
</feature>
<dbReference type="InterPro" id="IPR036259">
    <property type="entry name" value="MFS_trans_sf"/>
</dbReference>
<dbReference type="PROSITE" id="PS50850">
    <property type="entry name" value="MFS"/>
    <property type="match status" value="1"/>
</dbReference>
<comment type="subcellular location">
    <subcellularLocation>
        <location evidence="1">Cell membrane</location>
        <topology evidence="1">Multi-pass membrane protein</topology>
    </subcellularLocation>
</comment>
<feature type="transmembrane region" description="Helical" evidence="7">
    <location>
        <begin position="144"/>
        <end position="162"/>
    </location>
</feature>
<name>A0A344L003_9PSEU</name>
<feature type="transmembrane region" description="Helical" evidence="7">
    <location>
        <begin position="86"/>
        <end position="104"/>
    </location>
</feature>
<keyword evidence="4 7" id="KW-1133">Transmembrane helix</keyword>
<evidence type="ECO:0000256" key="4">
    <source>
        <dbReference type="ARBA" id="ARBA00022989"/>
    </source>
</evidence>
<dbReference type="AlphaFoldDB" id="A0A344L003"/>
<dbReference type="GO" id="GO:0022857">
    <property type="term" value="F:transmembrane transporter activity"/>
    <property type="evidence" value="ECO:0007669"/>
    <property type="project" value="InterPro"/>
</dbReference>
<feature type="transmembrane region" description="Helical" evidence="7">
    <location>
        <begin position="116"/>
        <end position="137"/>
    </location>
</feature>
<protein>
    <submittedName>
        <fullName evidence="9">Chemotaxis protein</fullName>
    </submittedName>
</protein>
<gene>
    <name evidence="9" type="ORF">A4R43_01600</name>
</gene>
<evidence type="ECO:0000256" key="2">
    <source>
        <dbReference type="ARBA" id="ARBA00022475"/>
    </source>
</evidence>
<evidence type="ECO:0000313" key="10">
    <source>
        <dbReference type="Proteomes" id="UP000250434"/>
    </source>
</evidence>
<dbReference type="Gene3D" id="1.20.1250.20">
    <property type="entry name" value="MFS general substrate transporter like domains"/>
    <property type="match status" value="1"/>
</dbReference>
<evidence type="ECO:0000256" key="7">
    <source>
        <dbReference type="SAM" id="Phobius"/>
    </source>
</evidence>
<dbReference type="PANTHER" id="PTHR43124">
    <property type="entry name" value="PURINE EFFLUX PUMP PBUE"/>
    <property type="match status" value="1"/>
</dbReference>